<keyword evidence="4" id="KW-0963">Cytoplasm</keyword>
<name>A0A060T6D1_BLAAD</name>
<evidence type="ECO:0000256" key="1">
    <source>
        <dbReference type="ARBA" id="ARBA00004123"/>
    </source>
</evidence>
<accession>A0A060T6D1</accession>
<keyword evidence="5" id="KW-0539">Nucleus</keyword>
<evidence type="ECO:0000313" key="6">
    <source>
        <dbReference type="EMBL" id="CDP36354.1"/>
    </source>
</evidence>
<dbReference type="GO" id="GO:0043565">
    <property type="term" value="F:sequence-specific DNA binding"/>
    <property type="evidence" value="ECO:0007669"/>
    <property type="project" value="InterPro"/>
</dbReference>
<dbReference type="Gene3D" id="1.20.58.200">
    <property type="entry name" value="Translin, domain 2"/>
    <property type="match status" value="1"/>
</dbReference>
<dbReference type="GO" id="GO:0005737">
    <property type="term" value="C:cytoplasm"/>
    <property type="evidence" value="ECO:0007669"/>
    <property type="project" value="UniProtKB-SubCell"/>
</dbReference>
<dbReference type="CDD" id="cd14820">
    <property type="entry name" value="TRAX"/>
    <property type="match status" value="1"/>
</dbReference>
<organism evidence="6">
    <name type="scientific">Blastobotrys adeninivorans</name>
    <name type="common">Yeast</name>
    <name type="synonym">Arxula adeninivorans</name>
    <dbReference type="NCBI Taxonomy" id="409370"/>
    <lineage>
        <taxon>Eukaryota</taxon>
        <taxon>Fungi</taxon>
        <taxon>Dikarya</taxon>
        <taxon>Ascomycota</taxon>
        <taxon>Saccharomycotina</taxon>
        <taxon>Dipodascomycetes</taxon>
        <taxon>Dipodascales</taxon>
        <taxon>Trichomonascaceae</taxon>
        <taxon>Blastobotrys</taxon>
    </lineage>
</organism>
<dbReference type="InterPro" id="IPR016069">
    <property type="entry name" value="Translin_C"/>
</dbReference>
<evidence type="ECO:0000256" key="3">
    <source>
        <dbReference type="ARBA" id="ARBA00005902"/>
    </source>
</evidence>
<dbReference type="InterPro" id="IPR036081">
    <property type="entry name" value="Translin_sf"/>
</dbReference>
<evidence type="ECO:0000256" key="4">
    <source>
        <dbReference type="ARBA" id="ARBA00022490"/>
    </source>
</evidence>
<dbReference type="InterPro" id="IPR002848">
    <property type="entry name" value="Translin_fam"/>
</dbReference>
<reference evidence="6" key="1">
    <citation type="submission" date="2014-02" db="EMBL/GenBank/DDBJ databases">
        <authorList>
            <person name="Genoscope - CEA"/>
        </authorList>
    </citation>
    <scope>NUCLEOTIDE SEQUENCE</scope>
    <source>
        <strain evidence="6">LS3</strain>
    </source>
</reference>
<dbReference type="PANTHER" id="PTHR10741">
    <property type="entry name" value="TRANSLIN AND TRANSLIN ASSOCIATED PROTEIN X"/>
    <property type="match status" value="1"/>
</dbReference>
<protein>
    <submittedName>
        <fullName evidence="6">ARAD1B11066p</fullName>
    </submittedName>
</protein>
<evidence type="ECO:0000256" key="5">
    <source>
        <dbReference type="ARBA" id="ARBA00023242"/>
    </source>
</evidence>
<comment type="subcellular location">
    <subcellularLocation>
        <location evidence="2">Cytoplasm</location>
    </subcellularLocation>
    <subcellularLocation>
        <location evidence="1">Nucleus</location>
    </subcellularLocation>
</comment>
<evidence type="ECO:0000256" key="2">
    <source>
        <dbReference type="ARBA" id="ARBA00004496"/>
    </source>
</evidence>
<sequence length="230" mass="25563">MYGPLFASFKQYLDDAQAQRERVIRGGRDITQSSKKAIFALQHAPVGDSGADGYKSAQKHLDEALNAFNGLEKDLYGTNGWRYNHQMSGAVQEFIEALSFQHYLLYGQVIALSKVQETIPGHVVVTISDYILGLMDLTGELMRYAIGHISGGSDGPSKEALDICNTLRTIKSQLVDKVDGAQFSRALGAKEWDKKVSTFNACVEKVERALYSQQIRTIDQVRGKKRRRGS</sequence>
<proteinExistence type="inferred from homology"/>
<dbReference type="SUPFAM" id="SSF74784">
    <property type="entry name" value="Translin"/>
    <property type="match status" value="1"/>
</dbReference>
<dbReference type="Pfam" id="PF01997">
    <property type="entry name" value="Translin"/>
    <property type="match status" value="1"/>
</dbReference>
<reference evidence="6" key="2">
    <citation type="submission" date="2014-06" db="EMBL/GenBank/DDBJ databases">
        <title>The complete genome of Blastobotrys (Arxula) adeninivorans LS3 - a yeast of biotechnological interest.</title>
        <authorList>
            <person name="Kunze G."/>
            <person name="Gaillardin C."/>
            <person name="Czernicka M."/>
            <person name="Durrens P."/>
            <person name="Martin T."/>
            <person name="Boer E."/>
            <person name="Gabaldon T."/>
            <person name="Cruz J."/>
            <person name="Talla E."/>
            <person name="Marck C."/>
            <person name="Goffeau A."/>
            <person name="Barbe V."/>
            <person name="Baret P."/>
            <person name="Baronian K."/>
            <person name="Beier S."/>
            <person name="Bleykasten C."/>
            <person name="Bode R."/>
            <person name="Casaregola S."/>
            <person name="Despons L."/>
            <person name="Fairhead C."/>
            <person name="Giersberg M."/>
            <person name="Gierski P."/>
            <person name="Hahnel U."/>
            <person name="Hartmann A."/>
            <person name="Jankowska D."/>
            <person name="Jubin C."/>
            <person name="Jung P."/>
            <person name="Lafontaine I."/>
            <person name="Leh-Louis V."/>
            <person name="Lemaire M."/>
            <person name="Marcet-Houben M."/>
            <person name="Mascher M."/>
            <person name="Morel G."/>
            <person name="Richard G.-F."/>
            <person name="Riechen J."/>
            <person name="Sacerdot C."/>
            <person name="Sarkar A."/>
            <person name="Savel G."/>
            <person name="Schacherer J."/>
            <person name="Sherman D."/>
            <person name="Straub M.-L."/>
            <person name="Stein N."/>
            <person name="Thierry A."/>
            <person name="Trautwein-Schult A."/>
            <person name="Westhof E."/>
            <person name="Worch S."/>
            <person name="Dujon B."/>
            <person name="Souciet J.-L."/>
            <person name="Wincker P."/>
            <person name="Scholz U."/>
            <person name="Neuveglise N."/>
        </authorList>
    </citation>
    <scope>NUCLEOTIDE SEQUENCE</scope>
    <source>
        <strain evidence="6">LS3</strain>
    </source>
</reference>
<gene>
    <name evidence="6" type="ORF">GNLVRS02_ARAD1B11066g</name>
</gene>
<dbReference type="PhylomeDB" id="A0A060T6D1"/>
<dbReference type="InterPro" id="IPR016068">
    <property type="entry name" value="Translin_N"/>
</dbReference>
<dbReference type="AlphaFoldDB" id="A0A060T6D1"/>
<dbReference type="GO" id="GO:0005634">
    <property type="term" value="C:nucleus"/>
    <property type="evidence" value="ECO:0007669"/>
    <property type="project" value="UniProtKB-SubCell"/>
</dbReference>
<comment type="similarity">
    <text evidence="3">Belongs to the translin family.</text>
</comment>
<dbReference type="EMBL" id="HG937692">
    <property type="protein sequence ID" value="CDP36354.1"/>
    <property type="molecule type" value="Genomic_DNA"/>
</dbReference>
<dbReference type="Gene3D" id="1.20.58.190">
    <property type="entry name" value="Translin, domain 1"/>
    <property type="match status" value="1"/>
</dbReference>